<evidence type="ECO:0000313" key="3">
    <source>
        <dbReference type="Proteomes" id="UP000299102"/>
    </source>
</evidence>
<comment type="caution">
    <text evidence="2">The sequence shown here is derived from an EMBL/GenBank/DDBJ whole genome shotgun (WGS) entry which is preliminary data.</text>
</comment>
<feature type="compositionally biased region" description="Basic residues" evidence="1">
    <location>
        <begin position="92"/>
        <end position="109"/>
    </location>
</feature>
<protein>
    <submittedName>
        <fullName evidence="2">Uncharacterized protein</fullName>
    </submittedName>
</protein>
<sequence>MFALYFRECQVAGFRPALRQLSAVKVRAFRPETVEAYASVVRYPIPTQEASKVLVTPLRLRVSMGSDDHLLSCDSQDHLLLENAIKETYGRARPRPRRPAAARHRLRGRSNRLLKRLAPGALARAPSARRGV</sequence>
<accession>A0A4C1YQ67</accession>
<organism evidence="2 3">
    <name type="scientific">Eumeta variegata</name>
    <name type="common">Bagworm moth</name>
    <name type="synonym">Eumeta japonica</name>
    <dbReference type="NCBI Taxonomy" id="151549"/>
    <lineage>
        <taxon>Eukaryota</taxon>
        <taxon>Metazoa</taxon>
        <taxon>Ecdysozoa</taxon>
        <taxon>Arthropoda</taxon>
        <taxon>Hexapoda</taxon>
        <taxon>Insecta</taxon>
        <taxon>Pterygota</taxon>
        <taxon>Neoptera</taxon>
        <taxon>Endopterygota</taxon>
        <taxon>Lepidoptera</taxon>
        <taxon>Glossata</taxon>
        <taxon>Ditrysia</taxon>
        <taxon>Tineoidea</taxon>
        <taxon>Psychidae</taxon>
        <taxon>Oiketicinae</taxon>
        <taxon>Eumeta</taxon>
    </lineage>
</organism>
<feature type="region of interest" description="Disordered" evidence="1">
    <location>
        <begin position="90"/>
        <end position="109"/>
    </location>
</feature>
<dbReference type="AlphaFoldDB" id="A0A4C1YQ67"/>
<dbReference type="EMBL" id="BGZK01001302">
    <property type="protein sequence ID" value="GBP76759.1"/>
    <property type="molecule type" value="Genomic_DNA"/>
</dbReference>
<gene>
    <name evidence="2" type="ORF">EVAR_58483_1</name>
</gene>
<proteinExistence type="predicted"/>
<name>A0A4C1YQ67_EUMVA</name>
<keyword evidence="3" id="KW-1185">Reference proteome</keyword>
<evidence type="ECO:0000313" key="2">
    <source>
        <dbReference type="EMBL" id="GBP76759.1"/>
    </source>
</evidence>
<reference evidence="2 3" key="1">
    <citation type="journal article" date="2019" name="Commun. Biol.">
        <title>The bagworm genome reveals a unique fibroin gene that provides high tensile strength.</title>
        <authorList>
            <person name="Kono N."/>
            <person name="Nakamura H."/>
            <person name="Ohtoshi R."/>
            <person name="Tomita M."/>
            <person name="Numata K."/>
            <person name="Arakawa K."/>
        </authorList>
    </citation>
    <scope>NUCLEOTIDE SEQUENCE [LARGE SCALE GENOMIC DNA]</scope>
</reference>
<dbReference type="Proteomes" id="UP000299102">
    <property type="component" value="Unassembled WGS sequence"/>
</dbReference>
<evidence type="ECO:0000256" key="1">
    <source>
        <dbReference type="SAM" id="MobiDB-lite"/>
    </source>
</evidence>